<keyword evidence="7" id="KW-1185">Reference proteome</keyword>
<dbReference type="EMBL" id="QDDR01000001">
    <property type="protein sequence ID" value="PVE49545.1"/>
    <property type="molecule type" value="Genomic_DNA"/>
</dbReference>
<dbReference type="AlphaFoldDB" id="A0A2T7UXN9"/>
<dbReference type="PANTHER" id="PTHR42988">
    <property type="entry name" value="PHOSPHOHYDROLASE"/>
    <property type="match status" value="1"/>
</dbReference>
<organism evidence="6 7">
    <name type="scientific">Pararhodobacter aggregans</name>
    <dbReference type="NCBI Taxonomy" id="404875"/>
    <lineage>
        <taxon>Bacteria</taxon>
        <taxon>Pseudomonadati</taxon>
        <taxon>Pseudomonadota</taxon>
        <taxon>Alphaproteobacteria</taxon>
        <taxon>Rhodobacterales</taxon>
        <taxon>Paracoccaceae</taxon>
        <taxon>Pararhodobacter</taxon>
    </lineage>
</organism>
<keyword evidence="2" id="KW-0378">Hydrolase</keyword>
<dbReference type="Pfam" id="PF00149">
    <property type="entry name" value="Metallophos"/>
    <property type="match status" value="1"/>
</dbReference>
<protein>
    <submittedName>
        <fullName evidence="6">Phosphodiesterase</fullName>
    </submittedName>
</protein>
<name>A0A2T7UXN9_9RHOB</name>
<dbReference type="Gene3D" id="3.60.21.10">
    <property type="match status" value="1"/>
</dbReference>
<evidence type="ECO:0000256" key="1">
    <source>
        <dbReference type="ARBA" id="ARBA00022723"/>
    </source>
</evidence>
<keyword evidence="1" id="KW-0479">Metal-binding</keyword>
<comment type="caution">
    <text evidence="6">The sequence shown here is derived from an EMBL/GenBank/DDBJ whole genome shotgun (WGS) entry which is preliminary data.</text>
</comment>
<gene>
    <name evidence="6" type="ORF">DDE23_03875</name>
</gene>
<comment type="similarity">
    <text evidence="4">Belongs to the cyclic nucleotide phosphodiesterase class-III family.</text>
</comment>
<dbReference type="InterPro" id="IPR029052">
    <property type="entry name" value="Metallo-depent_PP-like"/>
</dbReference>
<reference evidence="6 7" key="1">
    <citation type="journal article" date="2011" name="Syst. Appl. Microbiol.">
        <title>Defluviimonas denitrificans gen. nov., sp. nov., and Pararhodobacter aggregans gen. nov., sp. nov., non-phototrophic Rhodobacteraceae from the biofilter of a marine aquaculture.</title>
        <authorList>
            <person name="Foesel B.U."/>
            <person name="Drake H.L."/>
            <person name="Schramm A."/>
        </authorList>
    </citation>
    <scope>NUCLEOTIDE SEQUENCE [LARGE SCALE GENOMIC DNA]</scope>
    <source>
        <strain evidence="6 7">D1-19</strain>
    </source>
</reference>
<dbReference type="SUPFAM" id="SSF56300">
    <property type="entry name" value="Metallo-dependent phosphatases"/>
    <property type="match status" value="1"/>
</dbReference>
<dbReference type="InterPro" id="IPR050884">
    <property type="entry name" value="CNP_phosphodiesterase-III"/>
</dbReference>
<evidence type="ECO:0000313" key="6">
    <source>
        <dbReference type="EMBL" id="PVE49545.1"/>
    </source>
</evidence>
<dbReference type="InterPro" id="IPR004843">
    <property type="entry name" value="Calcineurin-like_PHP"/>
</dbReference>
<evidence type="ECO:0000259" key="5">
    <source>
        <dbReference type="Pfam" id="PF00149"/>
    </source>
</evidence>
<proteinExistence type="inferred from homology"/>
<dbReference type="PANTHER" id="PTHR42988:SF2">
    <property type="entry name" value="CYCLIC NUCLEOTIDE PHOSPHODIESTERASE CBUA0032-RELATED"/>
    <property type="match status" value="1"/>
</dbReference>
<dbReference type="OrthoDB" id="651281at2"/>
<sequence>MTRIVHLSDLHFGAHEPALIAPLIDAVGRARPDLTVISGDFAQRGTRPQWQQAEGFLNALPGPLLSIPGNHDIPHYNPLLRAFAPYGRFRRATGGPDEPVWRNSRAVVAGLNTADRWQWMRGKVSPPHIDGLRRAYEGAAHRTRIAVMHHPLEHAAVTVDPLMRGARDLMQALPGMGVRMVLSGHIHVSHIAPFRDDPGILFVQNGTSLSTRRRGEANVFLTLDLEGPSLRVTRHYATPRGFVATAPESWCLEDGLWLQPGHQPMRAQLPR</sequence>
<keyword evidence="3" id="KW-0408">Iron</keyword>
<evidence type="ECO:0000256" key="4">
    <source>
        <dbReference type="ARBA" id="ARBA00025742"/>
    </source>
</evidence>
<evidence type="ECO:0000256" key="3">
    <source>
        <dbReference type="ARBA" id="ARBA00023004"/>
    </source>
</evidence>
<dbReference type="RefSeq" id="WP_107750049.1">
    <property type="nucleotide sequence ID" value="NZ_QBKF01000001.1"/>
</dbReference>
<evidence type="ECO:0000256" key="2">
    <source>
        <dbReference type="ARBA" id="ARBA00022801"/>
    </source>
</evidence>
<accession>A0A2T7UXN9</accession>
<evidence type="ECO:0000313" key="7">
    <source>
        <dbReference type="Proteomes" id="UP000244810"/>
    </source>
</evidence>
<dbReference type="GO" id="GO:0016787">
    <property type="term" value="F:hydrolase activity"/>
    <property type="evidence" value="ECO:0007669"/>
    <property type="project" value="UniProtKB-KW"/>
</dbReference>
<feature type="domain" description="Calcineurin-like phosphoesterase" evidence="5">
    <location>
        <begin position="3"/>
        <end position="188"/>
    </location>
</feature>
<dbReference type="Proteomes" id="UP000244810">
    <property type="component" value="Unassembled WGS sequence"/>
</dbReference>
<dbReference type="GO" id="GO:0046872">
    <property type="term" value="F:metal ion binding"/>
    <property type="evidence" value="ECO:0007669"/>
    <property type="project" value="UniProtKB-KW"/>
</dbReference>